<feature type="transmembrane region" description="Helical" evidence="1">
    <location>
        <begin position="60"/>
        <end position="83"/>
    </location>
</feature>
<dbReference type="Proteomes" id="UP000823749">
    <property type="component" value="Chromosome 6"/>
</dbReference>
<feature type="transmembrane region" description="Helical" evidence="1">
    <location>
        <begin position="20"/>
        <end position="40"/>
    </location>
</feature>
<feature type="transmembrane region" description="Helical" evidence="1">
    <location>
        <begin position="104"/>
        <end position="125"/>
    </location>
</feature>
<keyword evidence="1" id="KW-0812">Transmembrane</keyword>
<accession>A0AAV6JY17</accession>
<evidence type="ECO:0000313" key="3">
    <source>
        <dbReference type="Proteomes" id="UP000823749"/>
    </source>
</evidence>
<name>A0AAV6JY17_9ERIC</name>
<proteinExistence type="predicted"/>
<keyword evidence="1" id="KW-1133">Transmembrane helix</keyword>
<evidence type="ECO:0000313" key="2">
    <source>
        <dbReference type="EMBL" id="KAG5545061.1"/>
    </source>
</evidence>
<keyword evidence="1" id="KW-0472">Membrane</keyword>
<dbReference type="EMBL" id="JACTNZ010000006">
    <property type="protein sequence ID" value="KAG5545061.1"/>
    <property type="molecule type" value="Genomic_DNA"/>
</dbReference>
<sequence length="130" mass="15367">MTLIQVLLSFLIRPNLRHRFCPMILLLHLLTSLFLSLSPLRHPALLLLSFLHHLYLMIPLLSFLYHLYLMLHHFVALLGMNLTPTMRQVLTLFVNKQWQKNYKLWIKHTLGISLTFLLARLLLVLNGFSR</sequence>
<evidence type="ECO:0000256" key="1">
    <source>
        <dbReference type="SAM" id="Phobius"/>
    </source>
</evidence>
<protein>
    <submittedName>
        <fullName evidence="2">Uncharacterized protein</fullName>
    </submittedName>
</protein>
<organism evidence="2 3">
    <name type="scientific">Rhododendron griersonianum</name>
    <dbReference type="NCBI Taxonomy" id="479676"/>
    <lineage>
        <taxon>Eukaryota</taxon>
        <taxon>Viridiplantae</taxon>
        <taxon>Streptophyta</taxon>
        <taxon>Embryophyta</taxon>
        <taxon>Tracheophyta</taxon>
        <taxon>Spermatophyta</taxon>
        <taxon>Magnoliopsida</taxon>
        <taxon>eudicotyledons</taxon>
        <taxon>Gunneridae</taxon>
        <taxon>Pentapetalae</taxon>
        <taxon>asterids</taxon>
        <taxon>Ericales</taxon>
        <taxon>Ericaceae</taxon>
        <taxon>Ericoideae</taxon>
        <taxon>Rhodoreae</taxon>
        <taxon>Rhododendron</taxon>
    </lineage>
</organism>
<dbReference type="AlphaFoldDB" id="A0AAV6JY17"/>
<keyword evidence="3" id="KW-1185">Reference proteome</keyword>
<reference evidence="2 3" key="1">
    <citation type="submission" date="2020-08" db="EMBL/GenBank/DDBJ databases">
        <title>Plant Genome Project.</title>
        <authorList>
            <person name="Zhang R.-G."/>
        </authorList>
    </citation>
    <scope>NUCLEOTIDE SEQUENCE [LARGE SCALE GENOMIC DNA]</scope>
    <source>
        <strain evidence="2">WSP0</strain>
        <tissue evidence="2">Leaf</tissue>
    </source>
</reference>
<comment type="caution">
    <text evidence="2">The sequence shown here is derived from an EMBL/GenBank/DDBJ whole genome shotgun (WGS) entry which is preliminary data.</text>
</comment>
<gene>
    <name evidence="2" type="ORF">RHGRI_017507</name>
</gene>